<proteinExistence type="predicted"/>
<evidence type="ECO:0000313" key="1">
    <source>
        <dbReference type="EMBL" id="MBX32579.1"/>
    </source>
</evidence>
<reference evidence="1" key="1">
    <citation type="submission" date="2018-02" db="EMBL/GenBank/DDBJ databases">
        <title>Rhizophora mucronata_Transcriptome.</title>
        <authorList>
            <person name="Meera S.P."/>
            <person name="Sreeshan A."/>
            <person name="Augustine A."/>
        </authorList>
    </citation>
    <scope>NUCLEOTIDE SEQUENCE</scope>
    <source>
        <tissue evidence="1">Leaf</tissue>
    </source>
</reference>
<organism evidence="1">
    <name type="scientific">Rhizophora mucronata</name>
    <name type="common">Asiatic mangrove</name>
    <dbReference type="NCBI Taxonomy" id="61149"/>
    <lineage>
        <taxon>Eukaryota</taxon>
        <taxon>Viridiplantae</taxon>
        <taxon>Streptophyta</taxon>
        <taxon>Embryophyta</taxon>
        <taxon>Tracheophyta</taxon>
        <taxon>Spermatophyta</taxon>
        <taxon>Magnoliopsida</taxon>
        <taxon>eudicotyledons</taxon>
        <taxon>Gunneridae</taxon>
        <taxon>Pentapetalae</taxon>
        <taxon>rosids</taxon>
        <taxon>fabids</taxon>
        <taxon>Malpighiales</taxon>
        <taxon>Rhizophoraceae</taxon>
        <taxon>Rhizophora</taxon>
    </lineage>
</organism>
<name>A0A2P2MQU3_RHIMU</name>
<accession>A0A2P2MQU3</accession>
<dbReference type="EMBL" id="GGEC01052095">
    <property type="protein sequence ID" value="MBX32579.1"/>
    <property type="molecule type" value="Transcribed_RNA"/>
</dbReference>
<sequence>MSRDLSNNHLSGSIPRELSQLQNMFAL</sequence>
<dbReference type="AlphaFoldDB" id="A0A2P2MQU3"/>
<protein>
    <submittedName>
        <fullName evidence="1">Erecta</fullName>
    </submittedName>
</protein>